<dbReference type="Proteomes" id="UP000000254">
    <property type="component" value="Chromosome"/>
</dbReference>
<evidence type="ECO:0000313" key="5">
    <source>
        <dbReference type="Proteomes" id="UP000000254"/>
    </source>
</evidence>
<dbReference type="KEGG" id="smr:Smar_1179"/>
<keyword evidence="5" id="KW-1185">Reference proteome</keyword>
<gene>
    <name evidence="4" type="ordered locus">Smar_1179</name>
</gene>
<sequence length="209" mass="24671">MLWFAMSSVLRVRPTKIELIRLKRRKALAEKVHRILRERLTILVNEFLVRVREAYSLRRTVNDLVFNLYNDSVLLNSVYGEYGFQYFRSITVEGLRAVIGVENIMGVKTRSAVVKHSKTIEYVYPGFDSFRDGARKLIEAIIELGRAEQALIALGREIERTKRKVNALKYIIIPRLANTIRYLNMKFEEREREEKARLKRIKSVLEKRR</sequence>
<dbReference type="eggNOG" id="arCOG04101">
    <property type="taxonomic scope" value="Archaea"/>
</dbReference>
<proteinExistence type="inferred from homology"/>
<dbReference type="Pfam" id="PF01813">
    <property type="entry name" value="ATP-synt_D"/>
    <property type="match status" value="1"/>
</dbReference>
<reference evidence="4 5" key="2">
    <citation type="journal article" date="2009" name="Stand. Genomic Sci.">
        <title>Complete genome sequence of Staphylothermus marinus Stetter and Fiala 1986 type strain F1.</title>
        <authorList>
            <person name="Anderson I.J."/>
            <person name="Sun H."/>
            <person name="Lapidus A."/>
            <person name="Copeland A."/>
            <person name="Glavina Del Rio T."/>
            <person name="Tice H."/>
            <person name="Dalin E."/>
            <person name="Lucas S."/>
            <person name="Barry K."/>
            <person name="Land M."/>
            <person name="Richardson P."/>
            <person name="Huber H."/>
            <person name="Kyrpides N.C."/>
        </authorList>
    </citation>
    <scope>NUCLEOTIDE SEQUENCE [LARGE SCALE GENOMIC DNA]</scope>
    <source>
        <strain evidence="5">ATCC 43588 / DSM 3639 / JCM 9404 / F1</strain>
    </source>
</reference>
<dbReference type="GO" id="GO:0046961">
    <property type="term" value="F:proton-transporting ATPase activity, rotational mechanism"/>
    <property type="evidence" value="ECO:0007669"/>
    <property type="project" value="InterPro"/>
</dbReference>
<comment type="similarity">
    <text evidence="1">Belongs to the V-ATPase D subunit family.</text>
</comment>
<evidence type="ECO:0000256" key="3">
    <source>
        <dbReference type="ARBA" id="ARBA00023065"/>
    </source>
</evidence>
<dbReference type="InterPro" id="IPR002699">
    <property type="entry name" value="V_ATPase_D"/>
</dbReference>
<keyword evidence="3" id="KW-0406">Ion transport</keyword>
<reference evidence="5" key="1">
    <citation type="journal article" date="2009" name="BMC Genomics">
        <title>The complete genome sequence of Staphylothermus marinus reveals differences in sulfur metabolism among heterotrophic Crenarchaeota.</title>
        <authorList>
            <person name="Anderson I.J."/>
            <person name="Dharmarajan L."/>
            <person name="Rodriguez J."/>
            <person name="Hooper S."/>
            <person name="Porat I."/>
            <person name="Ulrich L.E."/>
            <person name="Elkins J.G."/>
            <person name="Mavromatis K."/>
            <person name="Sun H."/>
            <person name="Land M."/>
            <person name="Lapidus A."/>
            <person name="Lucas S."/>
            <person name="Barry K."/>
            <person name="Huber H."/>
            <person name="Zhulin I.B."/>
            <person name="Whitman W.B."/>
            <person name="Mukhopadhyay B."/>
            <person name="Woese C."/>
            <person name="Bristow J."/>
            <person name="Kyrpides N."/>
        </authorList>
    </citation>
    <scope>NUCLEOTIDE SEQUENCE [LARGE SCALE GENOMIC DNA]</scope>
    <source>
        <strain evidence="5">ATCC 43588 / DSM 3639 / JCM 9404 / F1</strain>
    </source>
</reference>
<dbReference type="NCBIfam" id="TIGR00309">
    <property type="entry name" value="V_ATPase_subD"/>
    <property type="match status" value="1"/>
</dbReference>
<protein>
    <submittedName>
        <fullName evidence="4">V-type ATPase, D subunit</fullName>
    </submittedName>
</protein>
<organism evidence="4 5">
    <name type="scientific">Staphylothermus marinus (strain ATCC 43588 / DSM 3639 / JCM 9404 / F1)</name>
    <dbReference type="NCBI Taxonomy" id="399550"/>
    <lineage>
        <taxon>Archaea</taxon>
        <taxon>Thermoproteota</taxon>
        <taxon>Thermoprotei</taxon>
        <taxon>Desulfurococcales</taxon>
        <taxon>Desulfurococcaceae</taxon>
        <taxon>Staphylothermus</taxon>
    </lineage>
</organism>
<dbReference type="AlphaFoldDB" id="A3DNR4"/>
<name>A3DNR4_STAMF</name>
<dbReference type="PANTHER" id="PTHR11671">
    <property type="entry name" value="V-TYPE ATP SYNTHASE SUBUNIT D"/>
    <property type="match status" value="1"/>
</dbReference>
<dbReference type="STRING" id="399550.Smar_1179"/>
<evidence type="ECO:0000256" key="2">
    <source>
        <dbReference type="ARBA" id="ARBA00022448"/>
    </source>
</evidence>
<accession>A3DNR4</accession>
<dbReference type="HOGENOM" id="CLU_069688_2_1_2"/>
<keyword evidence="2" id="KW-0813">Transport</keyword>
<dbReference type="Gene3D" id="1.10.287.3240">
    <property type="match status" value="1"/>
</dbReference>
<dbReference type="EMBL" id="CP000575">
    <property type="protein sequence ID" value="ABN70274.1"/>
    <property type="molecule type" value="Genomic_DNA"/>
</dbReference>
<evidence type="ECO:0000313" key="4">
    <source>
        <dbReference type="EMBL" id="ABN70274.1"/>
    </source>
</evidence>
<evidence type="ECO:0000256" key="1">
    <source>
        <dbReference type="ARBA" id="ARBA00005850"/>
    </source>
</evidence>